<evidence type="ECO:0000256" key="1">
    <source>
        <dbReference type="SAM" id="MobiDB-lite"/>
    </source>
</evidence>
<feature type="compositionally biased region" description="Polar residues" evidence="1">
    <location>
        <begin position="220"/>
        <end position="230"/>
    </location>
</feature>
<dbReference type="EMBL" id="JBANMG010000003">
    <property type="protein sequence ID" value="KAK6955931.1"/>
    <property type="molecule type" value="Genomic_DNA"/>
</dbReference>
<reference evidence="2 3" key="1">
    <citation type="journal article" date="2024" name="Front Chem Biol">
        <title>Unveiling the potential of Daldinia eschscholtzii MFLUCC 19-0629 through bioactivity and bioinformatics studies for enhanced sustainable agriculture production.</title>
        <authorList>
            <person name="Brooks S."/>
            <person name="Weaver J.A."/>
            <person name="Klomchit A."/>
            <person name="Alharthi S.A."/>
            <person name="Onlamun T."/>
            <person name="Nurani R."/>
            <person name="Vong T.K."/>
            <person name="Alberti F."/>
            <person name="Greco C."/>
        </authorList>
    </citation>
    <scope>NUCLEOTIDE SEQUENCE [LARGE SCALE GENOMIC DNA]</scope>
    <source>
        <strain evidence="2">MFLUCC 19-0629</strain>
    </source>
</reference>
<sequence>MDPRAFPPEIREKIQWAGNGVLTYHDATSEMKNPPRIRERYEEYPELYGSSWLGGSWHGHSNPSSIPSNPTLPFYSPPPYFTCPPEPRRAYVESAADEGEPEEEHEDEDDDNDDDGANSEPGLEGTNTLYEDEDEDEDQDSESLTTAPSVRDNKNRRWSWGSNNPYLRAKGVAPLPLTTANVNAVPDASRRGSASRPQFSSTLLAIPGSPPPQRRQQQRNAEATTSSRPRSQGHRRSTAVDLRSIFNLSSRFRMRKRNA</sequence>
<name>A0AAX6MUS5_9PEZI</name>
<feature type="region of interest" description="Disordered" evidence="1">
    <location>
        <begin position="52"/>
        <end position="243"/>
    </location>
</feature>
<proteinExistence type="predicted"/>
<comment type="caution">
    <text evidence="2">The sequence shown here is derived from an EMBL/GenBank/DDBJ whole genome shotgun (WGS) entry which is preliminary data.</text>
</comment>
<organism evidence="2 3">
    <name type="scientific">Daldinia eschscholtzii</name>
    <dbReference type="NCBI Taxonomy" id="292717"/>
    <lineage>
        <taxon>Eukaryota</taxon>
        <taxon>Fungi</taxon>
        <taxon>Dikarya</taxon>
        <taxon>Ascomycota</taxon>
        <taxon>Pezizomycotina</taxon>
        <taxon>Sordariomycetes</taxon>
        <taxon>Xylariomycetidae</taxon>
        <taxon>Xylariales</taxon>
        <taxon>Hypoxylaceae</taxon>
        <taxon>Daldinia</taxon>
    </lineage>
</organism>
<feature type="compositionally biased region" description="Acidic residues" evidence="1">
    <location>
        <begin position="95"/>
        <end position="117"/>
    </location>
</feature>
<accession>A0AAX6MUS5</accession>
<dbReference type="Proteomes" id="UP001369815">
    <property type="component" value="Unassembled WGS sequence"/>
</dbReference>
<gene>
    <name evidence="2" type="ORF">Daesc_003578</name>
</gene>
<protein>
    <submittedName>
        <fullName evidence="2">Uncharacterized protein</fullName>
    </submittedName>
</protein>
<feature type="compositionally biased region" description="Acidic residues" evidence="1">
    <location>
        <begin position="130"/>
        <end position="141"/>
    </location>
</feature>
<evidence type="ECO:0000313" key="3">
    <source>
        <dbReference type="Proteomes" id="UP001369815"/>
    </source>
</evidence>
<feature type="compositionally biased region" description="Low complexity" evidence="1">
    <location>
        <begin position="52"/>
        <end position="61"/>
    </location>
</feature>
<keyword evidence="3" id="KW-1185">Reference proteome</keyword>
<feature type="compositionally biased region" description="Polar residues" evidence="1">
    <location>
        <begin position="62"/>
        <end position="71"/>
    </location>
</feature>
<dbReference type="AlphaFoldDB" id="A0AAX6MUS5"/>
<feature type="compositionally biased region" description="Pro residues" evidence="1">
    <location>
        <begin position="75"/>
        <end position="85"/>
    </location>
</feature>
<evidence type="ECO:0000313" key="2">
    <source>
        <dbReference type="EMBL" id="KAK6955931.1"/>
    </source>
</evidence>